<dbReference type="OrthoDB" id="61124at2759"/>
<evidence type="ECO:0000256" key="6">
    <source>
        <dbReference type="SAM" id="MobiDB-lite"/>
    </source>
</evidence>
<dbReference type="PANTHER" id="PTHR31501">
    <property type="entry name" value="CALCIUM RELEASE-ACTIVATED CALCIUM CHANNEL PROTEIN 1"/>
    <property type="match status" value="1"/>
</dbReference>
<organism evidence="10">
    <name type="scientific">Hydatigena taeniaeformis</name>
    <name type="common">Feline tapeworm</name>
    <name type="synonym">Taenia taeniaeformis</name>
    <dbReference type="NCBI Taxonomy" id="6205"/>
    <lineage>
        <taxon>Eukaryota</taxon>
        <taxon>Metazoa</taxon>
        <taxon>Spiralia</taxon>
        <taxon>Lophotrochozoa</taxon>
        <taxon>Platyhelminthes</taxon>
        <taxon>Cestoda</taxon>
        <taxon>Eucestoda</taxon>
        <taxon>Cyclophyllidea</taxon>
        <taxon>Taeniidae</taxon>
        <taxon>Hydatigera</taxon>
    </lineage>
</organism>
<dbReference type="EMBL" id="UYWX01003420">
    <property type="protein sequence ID" value="VDM23921.1"/>
    <property type="molecule type" value="Genomic_DNA"/>
</dbReference>
<evidence type="ECO:0000256" key="5">
    <source>
        <dbReference type="ARBA" id="ARBA00023136"/>
    </source>
</evidence>
<sequence length="192" mass="21694">PPLLSYNKATLVKSTFTYLSILFQIENDEGNRVPEVLLVVFTAFASLLVVVHITALMISTCILPQLENCNILHFSYIEMAWIFSTALGMLLFLVVVVLACWVKFWNISKWSAGVCFLIVGPVVVVFILFAIFFYRTLISFKYQHASKMVDSLDRWMSELERGTYSPVQPHSTSLPTSPTVKRSQDVTFVPSA</sequence>
<name>A0A0R3WTB1_HYDTA</name>
<evidence type="ECO:0000313" key="10">
    <source>
        <dbReference type="WBParaSite" id="TTAC_0000400101-mRNA-1"/>
    </source>
</evidence>
<keyword evidence="5 7" id="KW-0472">Membrane</keyword>
<dbReference type="InterPro" id="IPR012446">
    <property type="entry name" value="CRAC_channel"/>
</dbReference>
<dbReference type="Gene3D" id="1.20.140.140">
    <property type="entry name" value="Calcium release-activated calcium channel protein Orai"/>
    <property type="match status" value="1"/>
</dbReference>
<dbReference type="GO" id="GO:0002115">
    <property type="term" value="P:store-operated calcium entry"/>
    <property type="evidence" value="ECO:0007669"/>
    <property type="project" value="TreeGrafter"/>
</dbReference>
<proteinExistence type="inferred from homology"/>
<dbReference type="Proteomes" id="UP000274429">
    <property type="component" value="Unassembled WGS sequence"/>
</dbReference>
<comment type="subcellular location">
    <subcellularLocation>
        <location evidence="1">Membrane</location>
        <topology evidence="1">Multi-pass membrane protein</topology>
    </subcellularLocation>
</comment>
<accession>A0A0R3WTB1</accession>
<dbReference type="AlphaFoldDB" id="A0A0R3WTB1"/>
<protein>
    <submittedName>
        <fullName evidence="10">Transmembrane protein</fullName>
    </submittedName>
</protein>
<reference evidence="8 9" key="2">
    <citation type="submission" date="2018-11" db="EMBL/GenBank/DDBJ databases">
        <authorList>
            <consortium name="Pathogen Informatics"/>
        </authorList>
    </citation>
    <scope>NUCLEOTIDE SEQUENCE [LARGE SCALE GENOMIC DNA]</scope>
</reference>
<keyword evidence="3 7" id="KW-0812">Transmembrane</keyword>
<dbReference type="InterPro" id="IPR038350">
    <property type="entry name" value="Orai_sf"/>
</dbReference>
<dbReference type="PANTHER" id="PTHR31501:SF7">
    <property type="entry name" value="CALCIUM RELEASE-ACTIVATED CALCIUM CHANNEL PROTEIN 1"/>
    <property type="match status" value="1"/>
</dbReference>
<keyword evidence="4 7" id="KW-1133">Transmembrane helix</keyword>
<evidence type="ECO:0000313" key="9">
    <source>
        <dbReference type="Proteomes" id="UP000274429"/>
    </source>
</evidence>
<feature type="transmembrane region" description="Helical" evidence="7">
    <location>
        <begin position="110"/>
        <end position="134"/>
    </location>
</feature>
<dbReference type="WBParaSite" id="TTAC_0000400101-mRNA-1">
    <property type="protein sequence ID" value="TTAC_0000400101-mRNA-1"/>
    <property type="gene ID" value="TTAC_0000400101"/>
</dbReference>
<feature type="transmembrane region" description="Helical" evidence="7">
    <location>
        <begin position="36"/>
        <end position="58"/>
    </location>
</feature>
<evidence type="ECO:0000313" key="8">
    <source>
        <dbReference type="EMBL" id="VDM23921.1"/>
    </source>
</evidence>
<evidence type="ECO:0000256" key="7">
    <source>
        <dbReference type="SAM" id="Phobius"/>
    </source>
</evidence>
<feature type="transmembrane region" description="Helical" evidence="7">
    <location>
        <begin position="79"/>
        <end position="104"/>
    </location>
</feature>
<comment type="similarity">
    <text evidence="2">Belongs to the Orai family.</text>
</comment>
<evidence type="ECO:0000256" key="3">
    <source>
        <dbReference type="ARBA" id="ARBA00022692"/>
    </source>
</evidence>
<feature type="compositionally biased region" description="Polar residues" evidence="6">
    <location>
        <begin position="165"/>
        <end position="181"/>
    </location>
</feature>
<reference evidence="10" key="1">
    <citation type="submission" date="2017-02" db="UniProtKB">
        <authorList>
            <consortium name="WormBaseParasite"/>
        </authorList>
    </citation>
    <scope>IDENTIFICATION</scope>
</reference>
<evidence type="ECO:0000256" key="4">
    <source>
        <dbReference type="ARBA" id="ARBA00022989"/>
    </source>
</evidence>
<dbReference type="GO" id="GO:0015279">
    <property type="term" value="F:store-operated calcium channel activity"/>
    <property type="evidence" value="ECO:0007669"/>
    <property type="project" value="TreeGrafter"/>
</dbReference>
<dbReference type="Pfam" id="PF07856">
    <property type="entry name" value="Orai-1"/>
    <property type="match status" value="1"/>
</dbReference>
<evidence type="ECO:0000256" key="1">
    <source>
        <dbReference type="ARBA" id="ARBA00004141"/>
    </source>
</evidence>
<dbReference type="GO" id="GO:0016020">
    <property type="term" value="C:membrane"/>
    <property type="evidence" value="ECO:0007669"/>
    <property type="project" value="UniProtKB-SubCell"/>
</dbReference>
<dbReference type="STRING" id="6205.A0A0R3WTB1"/>
<gene>
    <name evidence="8" type="ORF">TTAC_LOCUS3986</name>
</gene>
<keyword evidence="9" id="KW-1185">Reference proteome</keyword>
<feature type="region of interest" description="Disordered" evidence="6">
    <location>
        <begin position="164"/>
        <end position="192"/>
    </location>
</feature>
<evidence type="ECO:0000256" key="2">
    <source>
        <dbReference type="ARBA" id="ARBA00008062"/>
    </source>
</evidence>